<dbReference type="Gene3D" id="3.20.20.100">
    <property type="entry name" value="NADP-dependent oxidoreductase domain"/>
    <property type="match status" value="1"/>
</dbReference>
<dbReference type="AlphaFoldDB" id="A0A3P7L6A4"/>
<dbReference type="PANTHER" id="PTHR11732">
    <property type="entry name" value="ALDO/KETO REDUCTASE"/>
    <property type="match status" value="1"/>
</dbReference>
<reference evidence="1 2" key="1">
    <citation type="submission" date="2018-11" db="EMBL/GenBank/DDBJ databases">
        <authorList>
            <consortium name="Pathogen Informatics"/>
        </authorList>
    </citation>
    <scope>NUCLEOTIDE SEQUENCE [LARGE SCALE GENOMIC DNA]</scope>
</reference>
<evidence type="ECO:0000313" key="1">
    <source>
        <dbReference type="EMBL" id="VDN12975.1"/>
    </source>
</evidence>
<dbReference type="InterPro" id="IPR020471">
    <property type="entry name" value="AKR"/>
</dbReference>
<name>A0A3P7L6A4_DIBLA</name>
<dbReference type="Proteomes" id="UP000281553">
    <property type="component" value="Unassembled WGS sequence"/>
</dbReference>
<dbReference type="EMBL" id="UYRU01055231">
    <property type="protein sequence ID" value="VDN12975.1"/>
    <property type="molecule type" value="Genomic_DNA"/>
</dbReference>
<sequence>MRDFRYAQGVDPTPLEDTWKSIGLANFNRSQIGRILKICRIRPQMLQVELHLHFMNQDLVEYAKSVGLQVTSFATLGSPGLVG</sequence>
<dbReference type="SUPFAM" id="SSF51430">
    <property type="entry name" value="NAD(P)-linked oxidoreductase"/>
    <property type="match status" value="1"/>
</dbReference>
<dbReference type="OrthoDB" id="416253at2759"/>
<evidence type="ECO:0000313" key="2">
    <source>
        <dbReference type="Proteomes" id="UP000281553"/>
    </source>
</evidence>
<keyword evidence="2" id="KW-1185">Reference proteome</keyword>
<gene>
    <name evidence="1" type="ORF">DILT_LOCUS8806</name>
</gene>
<proteinExistence type="predicted"/>
<accession>A0A3P7L6A4</accession>
<dbReference type="PRINTS" id="PR00069">
    <property type="entry name" value="ALDKETRDTASE"/>
</dbReference>
<evidence type="ECO:0008006" key="3">
    <source>
        <dbReference type="Google" id="ProtNLM"/>
    </source>
</evidence>
<dbReference type="InterPro" id="IPR036812">
    <property type="entry name" value="NAD(P)_OxRdtase_dom_sf"/>
</dbReference>
<protein>
    <recommendedName>
        <fullName evidence="3">NADP-dependent oxidoreductase domain-containing protein</fullName>
    </recommendedName>
</protein>
<dbReference type="GO" id="GO:0016491">
    <property type="term" value="F:oxidoreductase activity"/>
    <property type="evidence" value="ECO:0007669"/>
    <property type="project" value="InterPro"/>
</dbReference>
<organism evidence="1 2">
    <name type="scientific">Dibothriocephalus latus</name>
    <name type="common">Fish tapeworm</name>
    <name type="synonym">Diphyllobothrium latum</name>
    <dbReference type="NCBI Taxonomy" id="60516"/>
    <lineage>
        <taxon>Eukaryota</taxon>
        <taxon>Metazoa</taxon>
        <taxon>Spiralia</taxon>
        <taxon>Lophotrochozoa</taxon>
        <taxon>Platyhelminthes</taxon>
        <taxon>Cestoda</taxon>
        <taxon>Eucestoda</taxon>
        <taxon>Diphyllobothriidea</taxon>
        <taxon>Diphyllobothriidae</taxon>
        <taxon>Dibothriocephalus</taxon>
    </lineage>
</organism>